<feature type="region of interest" description="Disordered" evidence="1">
    <location>
        <begin position="193"/>
        <end position="224"/>
    </location>
</feature>
<protein>
    <submittedName>
        <fullName evidence="2">Uncharacterized protein</fullName>
    </submittedName>
</protein>
<accession>A0ABQ9HUK6</accession>
<sequence length="830" mass="91684">MMWSFKFVVKELDQNRRLSTLTGTLRRLDVAEPTRGQIDLRRGSVTCCWSALLPLPHPAQVNRGLYEGQASNAIYKGEPHQIEYLGLSSKECSGHCPNLLCQTASIGTVESEMNMLERPPKTLQRSRSSVLRYTFYLTAWHPNISANSRTNETSLPGSLCANQTKPGIMFEAHKLVKSEEIWAALNIEVLRADESERSPRKPADQTPFPTRENPGATPPGIEPGSPSIHAAISNVRCGTFAAAEKWESHLASSTEYPELTGGSYTMGSQRLKECREVNKPMSVASITRFTVKCRVMVDDVELSVCVCPRHRDTSNGPCGTGAGLSILPSTRLFSINALDCARTWFWGIPGNQKHSPPHSPPPPPPRALSHSTLLSHSKHTLAVMRAGRLVCIYAPPIPRTGLAAERISYMARTIARPSPSRGITSGRREAAFHLVLTAAETTDEDERSLGKSRRRNMAAVDNELVTLLLHAEDAGGKYIFTFFDLIAGPYFPRCRLNVPPGFTTECGILLMAFLLVCYSSTLPAPSGMQPEKEPLFTQLTSFTGVFRAHATMYSPCRRRVITRWSWTTVSRAARLLQKEFLTSHTSTHLNPDALSPLDGFDYCRPTCLPTNHRRSIPKDDVESGNLGPSLLNTAAVHRRTTSALCQKLQCAAHFDSLQQVSRMKMRRVCAEVYIGMGAGECVEGDHKCIETFSSLYLGGVAVDVADRELASHRYEPGSIPGKSRSPAASFRRCSTLTSLHPLRLSRPSYLICTVQRHDGNTARLARRSDEALGVRFFSKLPYSKCYVKLRPEGSAGFLLRLRANRLRLLGNKIMQGDMHRGKEGLGSPAL</sequence>
<dbReference type="EMBL" id="JARBHB010000003">
    <property type="protein sequence ID" value="KAJ8888064.1"/>
    <property type="molecule type" value="Genomic_DNA"/>
</dbReference>
<proteinExistence type="predicted"/>
<name>A0ABQ9HUK6_9NEOP</name>
<reference evidence="2 3" key="1">
    <citation type="submission" date="2023-02" db="EMBL/GenBank/DDBJ databases">
        <title>LHISI_Scaffold_Assembly.</title>
        <authorList>
            <person name="Stuart O.P."/>
            <person name="Cleave R."/>
            <person name="Magrath M.J.L."/>
            <person name="Mikheyev A.S."/>
        </authorList>
    </citation>
    <scope>NUCLEOTIDE SEQUENCE [LARGE SCALE GENOMIC DNA]</scope>
    <source>
        <strain evidence="2">Daus_M_001</strain>
        <tissue evidence="2">Leg muscle</tissue>
    </source>
</reference>
<comment type="caution">
    <text evidence="2">The sequence shown here is derived from an EMBL/GenBank/DDBJ whole genome shotgun (WGS) entry which is preliminary data.</text>
</comment>
<organism evidence="2 3">
    <name type="scientific">Dryococelus australis</name>
    <dbReference type="NCBI Taxonomy" id="614101"/>
    <lineage>
        <taxon>Eukaryota</taxon>
        <taxon>Metazoa</taxon>
        <taxon>Ecdysozoa</taxon>
        <taxon>Arthropoda</taxon>
        <taxon>Hexapoda</taxon>
        <taxon>Insecta</taxon>
        <taxon>Pterygota</taxon>
        <taxon>Neoptera</taxon>
        <taxon>Polyneoptera</taxon>
        <taxon>Phasmatodea</taxon>
        <taxon>Verophasmatodea</taxon>
        <taxon>Anareolatae</taxon>
        <taxon>Phasmatidae</taxon>
        <taxon>Eurycanthinae</taxon>
        <taxon>Dryococelus</taxon>
    </lineage>
</organism>
<feature type="region of interest" description="Disordered" evidence="1">
    <location>
        <begin position="351"/>
        <end position="371"/>
    </location>
</feature>
<keyword evidence="3" id="KW-1185">Reference proteome</keyword>
<evidence type="ECO:0000313" key="2">
    <source>
        <dbReference type="EMBL" id="KAJ8888064.1"/>
    </source>
</evidence>
<feature type="compositionally biased region" description="Pro residues" evidence="1">
    <location>
        <begin position="357"/>
        <end position="366"/>
    </location>
</feature>
<evidence type="ECO:0000313" key="3">
    <source>
        <dbReference type="Proteomes" id="UP001159363"/>
    </source>
</evidence>
<gene>
    <name evidence="2" type="ORF">PR048_007550</name>
</gene>
<evidence type="ECO:0000256" key="1">
    <source>
        <dbReference type="SAM" id="MobiDB-lite"/>
    </source>
</evidence>
<feature type="compositionally biased region" description="Basic and acidic residues" evidence="1">
    <location>
        <begin position="193"/>
        <end position="203"/>
    </location>
</feature>
<dbReference type="Proteomes" id="UP001159363">
    <property type="component" value="Chromosome 3"/>
</dbReference>